<dbReference type="InterPro" id="IPR006201">
    <property type="entry name" value="Neur_channel"/>
</dbReference>
<feature type="transmembrane region" description="Helical" evidence="5">
    <location>
        <begin position="223"/>
        <end position="242"/>
    </location>
</feature>
<dbReference type="PANTHER" id="PTHR18945">
    <property type="entry name" value="NEUROTRANSMITTER GATED ION CHANNEL"/>
    <property type="match status" value="1"/>
</dbReference>
<proteinExistence type="inferred from homology"/>
<dbReference type="InterPro" id="IPR036734">
    <property type="entry name" value="Neur_chan_lig-bd_sf"/>
</dbReference>
<feature type="transmembrane region" description="Helical" evidence="5">
    <location>
        <begin position="284"/>
        <end position="310"/>
    </location>
</feature>
<dbReference type="GO" id="GO:0016020">
    <property type="term" value="C:membrane"/>
    <property type="evidence" value="ECO:0007669"/>
    <property type="project" value="UniProtKB-SubCell"/>
</dbReference>
<dbReference type="InterPro" id="IPR036719">
    <property type="entry name" value="Neuro-gated_channel_TM_sf"/>
</dbReference>
<evidence type="ECO:0000256" key="4">
    <source>
        <dbReference type="ARBA" id="ARBA00023136"/>
    </source>
</evidence>
<keyword evidence="5" id="KW-0407">Ion channel</keyword>
<dbReference type="GO" id="GO:0004888">
    <property type="term" value="F:transmembrane signaling receptor activity"/>
    <property type="evidence" value="ECO:0007669"/>
    <property type="project" value="InterPro"/>
</dbReference>
<evidence type="ECO:0000256" key="3">
    <source>
        <dbReference type="ARBA" id="ARBA00022989"/>
    </source>
</evidence>
<keyword evidence="2 5" id="KW-0812">Transmembrane</keyword>
<accession>A0A2A2LJM7</accession>
<feature type="transmembrane region" description="Helical" evidence="5">
    <location>
        <begin position="254"/>
        <end position="272"/>
    </location>
</feature>
<keyword evidence="9" id="KW-1185">Reference proteome</keyword>
<dbReference type="GO" id="GO:0005230">
    <property type="term" value="F:extracellular ligand-gated monoatomic ion channel activity"/>
    <property type="evidence" value="ECO:0007669"/>
    <property type="project" value="InterPro"/>
</dbReference>
<feature type="domain" description="Neurotransmitter-gated ion-channel ligand-binding" evidence="6">
    <location>
        <begin position="6"/>
        <end position="221"/>
    </location>
</feature>
<dbReference type="Gene3D" id="2.70.170.10">
    <property type="entry name" value="Neurotransmitter-gated ion-channel ligand-binding domain"/>
    <property type="match status" value="1"/>
</dbReference>
<evidence type="ECO:0000259" key="6">
    <source>
        <dbReference type="Pfam" id="PF02931"/>
    </source>
</evidence>
<dbReference type="OrthoDB" id="5975154at2759"/>
<dbReference type="CDD" id="cd19051">
    <property type="entry name" value="LGIC_TM_cation"/>
    <property type="match status" value="1"/>
</dbReference>
<name>A0A2A2LJM7_9BILA</name>
<feature type="transmembrane region" description="Helical" evidence="5">
    <location>
        <begin position="362"/>
        <end position="384"/>
    </location>
</feature>
<dbReference type="Proteomes" id="UP000218231">
    <property type="component" value="Unassembled WGS sequence"/>
</dbReference>
<dbReference type="Gene3D" id="1.20.58.390">
    <property type="entry name" value="Neurotransmitter-gated ion-channel transmembrane domain"/>
    <property type="match status" value="1"/>
</dbReference>
<keyword evidence="3 5" id="KW-1133">Transmembrane helix</keyword>
<dbReference type="FunFam" id="2.70.170.10:FF:000028">
    <property type="entry name" value="AcetylCholine Receptor"/>
    <property type="match status" value="1"/>
</dbReference>
<evidence type="ECO:0008006" key="10">
    <source>
        <dbReference type="Google" id="ProtNLM"/>
    </source>
</evidence>
<dbReference type="InterPro" id="IPR006202">
    <property type="entry name" value="Neur_chan_lig-bd"/>
</dbReference>
<dbReference type="SUPFAM" id="SSF90112">
    <property type="entry name" value="Neurotransmitter-gated ion-channel transmembrane pore"/>
    <property type="match status" value="1"/>
</dbReference>
<dbReference type="CDD" id="cd18997">
    <property type="entry name" value="LGIC_ECD_nAChR"/>
    <property type="match status" value="1"/>
</dbReference>
<organism evidence="8 9">
    <name type="scientific">Diploscapter pachys</name>
    <dbReference type="NCBI Taxonomy" id="2018661"/>
    <lineage>
        <taxon>Eukaryota</taxon>
        <taxon>Metazoa</taxon>
        <taxon>Ecdysozoa</taxon>
        <taxon>Nematoda</taxon>
        <taxon>Chromadorea</taxon>
        <taxon>Rhabditida</taxon>
        <taxon>Rhabditina</taxon>
        <taxon>Rhabditomorpha</taxon>
        <taxon>Rhabditoidea</taxon>
        <taxon>Rhabditidae</taxon>
        <taxon>Diploscapter</taxon>
    </lineage>
</organism>
<dbReference type="PROSITE" id="PS00236">
    <property type="entry name" value="NEUROTR_ION_CHANNEL"/>
    <property type="match status" value="1"/>
</dbReference>
<gene>
    <name evidence="8" type="ORF">WR25_11373</name>
</gene>
<evidence type="ECO:0000259" key="7">
    <source>
        <dbReference type="Pfam" id="PF02932"/>
    </source>
</evidence>
<protein>
    <recommendedName>
        <fullName evidence="10">Neurotransmitter-gated ion-channel ligand-binding domain-containing protein</fullName>
    </recommendedName>
</protein>
<dbReference type="AlphaFoldDB" id="A0A2A2LJM7"/>
<dbReference type="STRING" id="2018661.A0A2A2LJM7"/>
<dbReference type="InterPro" id="IPR038050">
    <property type="entry name" value="Neuro_actylchol_rec"/>
</dbReference>
<evidence type="ECO:0000256" key="1">
    <source>
        <dbReference type="ARBA" id="ARBA00004141"/>
    </source>
</evidence>
<keyword evidence="5" id="KW-0406">Ion transport</keyword>
<dbReference type="EMBL" id="LIAE01006675">
    <property type="protein sequence ID" value="PAV86359.1"/>
    <property type="molecule type" value="Genomic_DNA"/>
</dbReference>
<feature type="domain" description="Neurotransmitter-gated ion-channel transmembrane" evidence="7">
    <location>
        <begin position="229"/>
        <end position="342"/>
    </location>
</feature>
<evidence type="ECO:0000256" key="5">
    <source>
        <dbReference type="RuleBase" id="RU000687"/>
    </source>
</evidence>
<dbReference type="Pfam" id="PF02931">
    <property type="entry name" value="Neur_chan_LBD"/>
    <property type="match status" value="1"/>
</dbReference>
<dbReference type="SUPFAM" id="SSF63712">
    <property type="entry name" value="Nicotinic receptor ligand binding domain-like"/>
    <property type="match status" value="1"/>
</dbReference>
<reference evidence="8 9" key="1">
    <citation type="journal article" date="2017" name="Curr. Biol.">
        <title>Genome architecture and evolution of a unichromosomal asexual nematode.</title>
        <authorList>
            <person name="Fradin H."/>
            <person name="Zegar C."/>
            <person name="Gutwein M."/>
            <person name="Lucas J."/>
            <person name="Kovtun M."/>
            <person name="Corcoran D."/>
            <person name="Baugh L.R."/>
            <person name="Kiontke K."/>
            <person name="Gunsalus K."/>
            <person name="Fitch D.H."/>
            <person name="Piano F."/>
        </authorList>
    </citation>
    <scope>NUCLEOTIDE SEQUENCE [LARGE SCALE GENOMIC DNA]</scope>
    <source>
        <strain evidence="8">PF1309</strain>
    </source>
</reference>
<dbReference type="InterPro" id="IPR018000">
    <property type="entry name" value="Neurotransmitter_ion_chnl_CS"/>
</dbReference>
<keyword evidence="4 5" id="KW-0472">Membrane</keyword>
<dbReference type="InterPro" id="IPR006029">
    <property type="entry name" value="Neurotrans-gated_channel_TM"/>
</dbReference>
<evidence type="ECO:0000313" key="9">
    <source>
        <dbReference type="Proteomes" id="UP000218231"/>
    </source>
</evidence>
<dbReference type="PRINTS" id="PR00252">
    <property type="entry name" value="NRIONCHANNEL"/>
</dbReference>
<dbReference type="Pfam" id="PF02932">
    <property type="entry name" value="Neur_chan_memb"/>
    <property type="match status" value="1"/>
</dbReference>
<evidence type="ECO:0000256" key="2">
    <source>
        <dbReference type="ARBA" id="ARBA00022692"/>
    </source>
</evidence>
<comment type="similarity">
    <text evidence="5">Belongs to the ligand-gated ion channel (TC 1.A.9) family.</text>
</comment>
<sequence length="385" mass="44518">MKINGLQNYDPFERPIENVSQPLQVKVRMLLNQILDIDEKNQQMAVLAYVDYRWSDYKMRWDPAKFGGITDIRIQSGEDAPVSEKFLSTYDSRFIVKHTGEVQQNPPAIFRFICQIDVTYYPFDSQTCFLKMGSWTHSGSLIDLDFFLANLTNPKGEIVNPVPIRSEKNPGSYYVDDCVDLQVYMKNGEWELMHTPGKRLVTLFDKEPYHELFFYIHIKRLTLAYGINLIIPSLVISMMCVLGFTLPPTSCEKISLETTVLLSVIFFLQIVSNVNPPQSQSLPILSAFFSTCLMVVSCSCVFTVFSLSFYHRKTDTHEMSPFMRKIFVEILPYLLLMKKPNHPKFLRQCCEWRFASMAVDRLCLYMFTIFIMLSTSALIVPHLIA</sequence>
<keyword evidence="5" id="KW-0813">Transport</keyword>
<comment type="caution">
    <text evidence="8">The sequence shown here is derived from an EMBL/GenBank/DDBJ whole genome shotgun (WGS) entry which is preliminary data.</text>
</comment>
<comment type="subcellular location">
    <subcellularLocation>
        <location evidence="1">Membrane</location>
        <topology evidence="1">Multi-pass membrane protein</topology>
    </subcellularLocation>
</comment>
<evidence type="ECO:0000313" key="8">
    <source>
        <dbReference type="EMBL" id="PAV86359.1"/>
    </source>
</evidence>